<evidence type="ECO:0000313" key="12">
    <source>
        <dbReference type="EMBL" id="QVV24902.1"/>
    </source>
</evidence>
<keyword evidence="4 6" id="KW-1133">Transmembrane helix</keyword>
<dbReference type="GeneID" id="14657933"/>
<dbReference type="EMBL" id="JX499143">
    <property type="protein sequence ID" value="AFR90398.1"/>
    <property type="molecule type" value="Genomic_DNA"/>
</dbReference>
<feature type="transmembrane region" description="Helical" evidence="6">
    <location>
        <begin position="6"/>
        <end position="28"/>
    </location>
</feature>
<dbReference type="GO" id="GO:0005743">
    <property type="term" value="C:mitochondrial inner membrane"/>
    <property type="evidence" value="ECO:0007669"/>
    <property type="project" value="UniProtKB-SubCell"/>
</dbReference>
<comment type="subcellular location">
    <subcellularLocation>
        <location evidence="1">Membrane</location>
        <topology evidence="1">Single-pass membrane protein</topology>
    </subcellularLocation>
    <subcellularLocation>
        <location evidence="6">Mitochondrion inner membrane</location>
        <topology evidence="6">Single-pass membrane protein</topology>
    </subcellularLocation>
</comment>
<dbReference type="GO" id="GO:0015986">
    <property type="term" value="P:proton motive force-driven ATP synthesis"/>
    <property type="evidence" value="ECO:0007669"/>
    <property type="project" value="UniProtKB-UniRule"/>
</dbReference>
<evidence type="ECO:0000313" key="9">
    <source>
        <dbReference type="EMBL" id="AWB97786.1"/>
    </source>
</evidence>
<keyword evidence="6" id="KW-0406">Ion transport</keyword>
<dbReference type="Pfam" id="PF05933">
    <property type="entry name" value="Fun_ATP-synt_8"/>
    <property type="match status" value="1"/>
</dbReference>
<evidence type="ECO:0000313" key="8">
    <source>
        <dbReference type="EMBL" id="AFV57352.1"/>
    </source>
</evidence>
<name>M1FKA1_PNEJI</name>
<comment type="similarity">
    <text evidence="2 6">Belongs to the ATPase protein 8 family.</text>
</comment>
<dbReference type="RefSeq" id="YP_007474988.1">
    <property type="nucleotide sequence ID" value="NC_020331.1"/>
</dbReference>
<dbReference type="InterPro" id="IPR009230">
    <property type="entry name" value="ATP_synth_su8_fun"/>
</dbReference>
<keyword evidence="6" id="KW-0375">Hydrogen ion transport</keyword>
<dbReference type="GO" id="GO:0016787">
    <property type="term" value="F:hydrolase activity"/>
    <property type="evidence" value="ECO:0007669"/>
    <property type="project" value="UniProtKB-KW"/>
</dbReference>
<evidence type="ECO:0000313" key="7">
    <source>
        <dbReference type="EMBL" id="AFR90398.1"/>
    </source>
</evidence>
<evidence type="ECO:0000256" key="6">
    <source>
        <dbReference type="RuleBase" id="RU368038"/>
    </source>
</evidence>
<dbReference type="VEuPathDB" id="FungiDB:PNEJI1_m005012"/>
<protein>
    <recommendedName>
        <fullName evidence="6">ATP synthase protein 8</fullName>
    </recommendedName>
</protein>
<accession>M1FKA1</accession>
<evidence type="ECO:0000256" key="3">
    <source>
        <dbReference type="ARBA" id="ARBA00022692"/>
    </source>
</evidence>
<dbReference type="EMBL" id="MH010437">
    <property type="protein sequence ID" value="AWB97786.1"/>
    <property type="molecule type" value="Genomic_DNA"/>
</dbReference>
<comment type="subunit">
    <text evidence="6">F-type ATPases have 2 components, CF(1) - the catalytic core - and CF(0) - the membrane proton channel.</text>
</comment>
<evidence type="ECO:0000256" key="2">
    <source>
        <dbReference type="ARBA" id="ARBA00008892"/>
    </source>
</evidence>
<evidence type="ECO:0000256" key="5">
    <source>
        <dbReference type="ARBA" id="ARBA00023136"/>
    </source>
</evidence>
<gene>
    <name evidence="7" type="primary">atp8</name>
</gene>
<evidence type="ECO:0000256" key="1">
    <source>
        <dbReference type="ARBA" id="ARBA00004167"/>
    </source>
</evidence>
<keyword evidence="9" id="KW-0378">Hydrolase</keyword>
<keyword evidence="6" id="KW-0813">Transport</keyword>
<keyword evidence="6" id="KW-0066">ATP synthesis</keyword>
<comment type="function">
    <text evidence="6">Mitochondrial membrane ATP synthase (F(1)F(0) ATP synthase or Complex V) produces ATP from ADP in the presence of a proton gradient across the membrane which is generated by electron transport complexes of the respiratory chain. F-type ATPases consist of two structural domains, F(1) - containing the extramembraneous catalytic core and F(0) - containing the membrane proton channel, linked together by a central stalk and a peripheral stalk. During catalysis, ATP synthesis in the catalytic domain of F(1) is coupled via a rotary mechanism of the central stalk subunits to proton translocation. Part of the complex F(0) domain. Minor subunit located with subunit a in the membrane.</text>
</comment>
<dbReference type="EMBL" id="MW530526">
    <property type="protein sequence ID" value="QVV24887.1"/>
    <property type="molecule type" value="Genomic_DNA"/>
</dbReference>
<organism evidence="7">
    <name type="scientific">Pneumocystis jirovecii</name>
    <name type="common">Human pneumocystis pneumonia agent</name>
    <dbReference type="NCBI Taxonomy" id="42068"/>
    <lineage>
        <taxon>Eukaryota</taxon>
        <taxon>Fungi</taxon>
        <taxon>Dikarya</taxon>
        <taxon>Ascomycota</taxon>
        <taxon>Taphrinomycotina</taxon>
        <taxon>Pneumocystomycetes</taxon>
        <taxon>Pneumocystaceae</taxon>
        <taxon>Pneumocystis</taxon>
    </lineage>
</organism>
<evidence type="ECO:0000256" key="4">
    <source>
        <dbReference type="ARBA" id="ARBA00022989"/>
    </source>
</evidence>
<reference evidence="9" key="2">
    <citation type="journal article" date="2018" name="MBio">
        <title>Comparative Population Genomics Analysis of the Mammalian Fungal Pathogen Pneumocystis.</title>
        <authorList>
            <person name="Cisse O.H."/>
            <person name="Ma L."/>
            <person name="Wei Huang D."/>
            <person name="Khil P.P."/>
            <person name="Dekker J.P."/>
            <person name="Kutty G."/>
            <person name="Bishop L."/>
            <person name="Liu Y."/>
            <person name="Deng X."/>
            <person name="Hauser P.M."/>
            <person name="Pagni M."/>
            <person name="Hirsch V."/>
            <person name="Lempicki R.A."/>
            <person name="Stajich J.E."/>
            <person name="Cuomo C.A."/>
            <person name="Kovacs J.A."/>
        </authorList>
    </citation>
    <scope>NUCLEOTIDE SEQUENCE</scope>
    <source>
        <strain evidence="9">Ar_25kb</strain>
        <strain evidence="10">S567_25kb</strain>
    </source>
</reference>
<dbReference type="EMBL" id="MW530527">
    <property type="protein sequence ID" value="QVV24902.1"/>
    <property type="molecule type" value="Genomic_DNA"/>
</dbReference>
<reference evidence="11" key="3">
    <citation type="journal article" date="2021" name="Emerg. Infect. Dis.">
        <title>Genetic and Epidemiologic Analyses of an Outbreak of Pneumocystis jirovecii Pneumonia among Kidney Transplant Recipients in the United States.</title>
        <authorList>
            <person name="Azar M.M."/>
            <person name="Cohen E."/>
            <person name="Ma L."/>
            <person name="Cisse O.H."/>
            <person name="Gan G."/>
            <person name="Deng Y."/>
            <person name="Belfield K."/>
            <person name="Asch W."/>
            <person name="Grant M."/>
            <person name="Gleeson S."/>
            <person name="Koff A."/>
            <person name="Gaston D.C."/>
            <person name="Topal J."/>
            <person name="Curran S."/>
            <person name="Kulkarni S."/>
            <person name="Kovacs J.A."/>
            <person name="Malinis M."/>
        </authorList>
    </citation>
    <scope>NUCLEOTIDE SEQUENCE</scope>
    <source>
        <strain evidence="11">Y1/8</strain>
        <strain evidence="12">Y2/11</strain>
        <strain evidence="13">Y3/15</strain>
    </source>
</reference>
<dbReference type="AlphaFoldDB" id="M1FKA1"/>
<evidence type="ECO:0000313" key="11">
    <source>
        <dbReference type="EMBL" id="QVV24887.1"/>
    </source>
</evidence>
<keyword evidence="6" id="KW-0138">CF(0)</keyword>
<evidence type="ECO:0000313" key="10">
    <source>
        <dbReference type="EMBL" id="AWB97878.1"/>
    </source>
</evidence>
<geneLocation type="mitochondrion" evidence="7"/>
<proteinExistence type="inferred from homology"/>
<dbReference type="GO" id="GO:0015078">
    <property type="term" value="F:proton transmembrane transporter activity"/>
    <property type="evidence" value="ECO:0007669"/>
    <property type="project" value="UniProtKB-UniRule"/>
</dbReference>
<reference evidence="7" key="1">
    <citation type="journal article" date="2013" name="FASEB J.">
        <title>Sequencing and characterization of the complete mitochondrial genomes of three Pneumocystis species provide new insights into divergence between human and rodent Pneumocystis.</title>
        <authorList>
            <person name="Ma L"/>
            <person name="Huang DW"/>
            <person name="Cuomo CA"/>
            <person name="Sykes S"/>
            <person name="Fantoni G"/>
            <person name="Das B"/>
            <person name="Sherman BT"/>
            <person name="Yang J"/>
            <person name="Huber C"/>
            <person name="Xia Y"/>
            <person name="Davey E"/>
            <person name="Kutty G"/>
            <person name="Bishop L"/>
            <person name="Sassi M"/>
            <person name="Lempicki RA Kovacs.JA."/>
        </authorList>
    </citation>
    <scope>NUCLEOTIDE SEQUENCE</scope>
    <source>
        <strain evidence="8">Pj_R68</strain>
    </source>
</reference>
<sequence length="49" mass="5858">MPQLVPFYFVNQVLFGFVSIVLVTYFFAKWVLPRQLQVFVIWTYLASKL</sequence>
<keyword evidence="6 7" id="KW-0496">Mitochondrion</keyword>
<keyword evidence="3 6" id="KW-0812">Transmembrane</keyword>
<dbReference type="EMBL" id="MH010443">
    <property type="protein sequence ID" value="AWB97878.1"/>
    <property type="molecule type" value="Genomic_DNA"/>
</dbReference>
<dbReference type="GO" id="GO:0045259">
    <property type="term" value="C:proton-transporting ATP synthase complex"/>
    <property type="evidence" value="ECO:0007669"/>
    <property type="project" value="UniProtKB-KW"/>
</dbReference>
<evidence type="ECO:0000313" key="13">
    <source>
        <dbReference type="EMBL" id="QVV24917.1"/>
    </source>
</evidence>
<dbReference type="EMBL" id="JX855937">
    <property type="protein sequence ID" value="AFV57352.1"/>
    <property type="molecule type" value="Genomic_DNA"/>
</dbReference>
<keyword evidence="5 6" id="KW-0472">Membrane</keyword>
<dbReference type="EMBL" id="MW530528">
    <property type="protein sequence ID" value="QVV24917.1"/>
    <property type="molecule type" value="Genomic_DNA"/>
</dbReference>